<protein>
    <recommendedName>
        <fullName evidence="2">Putative zinc-finger domain-containing protein</fullName>
    </recommendedName>
</protein>
<organism evidence="3">
    <name type="scientific">marine metagenome</name>
    <dbReference type="NCBI Taxonomy" id="408172"/>
    <lineage>
        <taxon>unclassified sequences</taxon>
        <taxon>metagenomes</taxon>
        <taxon>ecological metagenomes</taxon>
    </lineage>
</organism>
<evidence type="ECO:0000256" key="1">
    <source>
        <dbReference type="SAM" id="Phobius"/>
    </source>
</evidence>
<dbReference type="EMBL" id="UINC01038099">
    <property type="protein sequence ID" value="SVB34595.1"/>
    <property type="molecule type" value="Genomic_DNA"/>
</dbReference>
<keyword evidence="1" id="KW-0472">Membrane</keyword>
<accession>A0A382D8K5</accession>
<proteinExistence type="predicted"/>
<feature type="domain" description="Putative zinc-finger" evidence="2">
    <location>
        <begin position="77"/>
        <end position="111"/>
    </location>
</feature>
<dbReference type="Pfam" id="PF13490">
    <property type="entry name" value="zf-HC2"/>
    <property type="match status" value="2"/>
</dbReference>
<keyword evidence="1" id="KW-1133">Transmembrane helix</keyword>
<dbReference type="InterPro" id="IPR027383">
    <property type="entry name" value="Znf_put"/>
</dbReference>
<feature type="transmembrane region" description="Helical" evidence="1">
    <location>
        <begin position="150"/>
        <end position="169"/>
    </location>
</feature>
<evidence type="ECO:0000313" key="3">
    <source>
        <dbReference type="EMBL" id="SVB34595.1"/>
    </source>
</evidence>
<gene>
    <name evidence="3" type="ORF">METZ01_LOCUS187449</name>
</gene>
<sequence length="229" mass="25157">MSRTKCEWIRELIPDYAAGRLNDDEIALAGLHFADCNECRDELDLVQLVFSSRVMEPEDLADKIKTAMRDGMSRTKCEWIRELIPDYAAGRLNDDEIALAGLHFADCNECRDELDLVQLVFSSRVMEPEDLADKINAAVHNHRVTGHRQWWGAAAAAVALLAIGLNMIMDRSGSGDLPLAESEFEIESENLWLTDDALIAGAPMLGGLSDEALTQLLEELIVGTSGGAA</sequence>
<reference evidence="3" key="1">
    <citation type="submission" date="2018-05" db="EMBL/GenBank/DDBJ databases">
        <authorList>
            <person name="Lanie J.A."/>
            <person name="Ng W.-L."/>
            <person name="Kazmierczak K.M."/>
            <person name="Andrzejewski T.M."/>
            <person name="Davidsen T.M."/>
            <person name="Wayne K.J."/>
            <person name="Tettelin H."/>
            <person name="Glass J.I."/>
            <person name="Rusch D."/>
            <person name="Podicherti R."/>
            <person name="Tsui H.-C.T."/>
            <person name="Winkler M.E."/>
        </authorList>
    </citation>
    <scope>NUCLEOTIDE SEQUENCE</scope>
</reference>
<evidence type="ECO:0000259" key="2">
    <source>
        <dbReference type="Pfam" id="PF13490"/>
    </source>
</evidence>
<name>A0A382D8K5_9ZZZZ</name>
<feature type="domain" description="Putative zinc-finger" evidence="2">
    <location>
        <begin position="6"/>
        <end position="40"/>
    </location>
</feature>
<keyword evidence="1" id="KW-0812">Transmembrane</keyword>
<dbReference type="AlphaFoldDB" id="A0A382D8K5"/>